<name>A0A2U0HZG2_9FLAO</name>
<dbReference type="InterPro" id="IPR050266">
    <property type="entry name" value="AB_hydrolase_sf"/>
</dbReference>
<dbReference type="Pfam" id="PF00561">
    <property type="entry name" value="Abhydrolase_1"/>
    <property type="match status" value="1"/>
</dbReference>
<evidence type="ECO:0000313" key="2">
    <source>
        <dbReference type="EMBL" id="PVW14130.1"/>
    </source>
</evidence>
<dbReference type="PROSITE" id="PS50096">
    <property type="entry name" value="IQ"/>
    <property type="match status" value="1"/>
</dbReference>
<dbReference type="SUPFAM" id="SSF53474">
    <property type="entry name" value="alpha/beta-Hydrolases"/>
    <property type="match status" value="1"/>
</dbReference>
<dbReference type="RefSeq" id="WP_116694618.1">
    <property type="nucleotide sequence ID" value="NZ_QEHR01000006.1"/>
</dbReference>
<feature type="domain" description="AB hydrolase-1" evidence="1">
    <location>
        <begin position="19"/>
        <end position="244"/>
    </location>
</feature>
<dbReference type="Gene3D" id="3.40.50.1820">
    <property type="entry name" value="alpha/beta hydrolase"/>
    <property type="match status" value="1"/>
</dbReference>
<dbReference type="Proteomes" id="UP000245962">
    <property type="component" value="Unassembled WGS sequence"/>
</dbReference>
<accession>A0A2U0HZG2</accession>
<dbReference type="PRINTS" id="PR00111">
    <property type="entry name" value="ABHYDROLASE"/>
</dbReference>
<evidence type="ECO:0000313" key="3">
    <source>
        <dbReference type="Proteomes" id="UP000245962"/>
    </source>
</evidence>
<sequence length="256" mass="28584">MTHTYKNTPIHYNVTGTGPTMVLLHGFLERSTMWDRYVPSLSEKFTVITIDFPGHGKSGVISGTHTMELMAKVVKSVLNEAGIASATLVGHSMGGYVALAYTELFEAEVEKLILLNSTPLADSEARKQNRKRALKVMDYNAEAFISMAITNLFPEKSRQHFVSDIEALKNAALQFPVAGIQAAIRGMIDRKDRTDILAHFSKKKTMVCGKEDPLMPIAESKAISEKTNTRFIELEGGHMSWLENSYEIYNILHFIE</sequence>
<dbReference type="GO" id="GO:0016787">
    <property type="term" value="F:hydrolase activity"/>
    <property type="evidence" value="ECO:0007669"/>
    <property type="project" value="UniProtKB-KW"/>
</dbReference>
<dbReference type="PANTHER" id="PTHR43798">
    <property type="entry name" value="MONOACYLGLYCEROL LIPASE"/>
    <property type="match status" value="1"/>
</dbReference>
<keyword evidence="3" id="KW-1185">Reference proteome</keyword>
<dbReference type="OrthoDB" id="252464at2"/>
<organism evidence="2 3">
    <name type="scientific">Marixanthomonas spongiae</name>
    <dbReference type="NCBI Taxonomy" id="2174845"/>
    <lineage>
        <taxon>Bacteria</taxon>
        <taxon>Pseudomonadati</taxon>
        <taxon>Bacteroidota</taxon>
        <taxon>Flavobacteriia</taxon>
        <taxon>Flavobacteriales</taxon>
        <taxon>Flavobacteriaceae</taxon>
        <taxon>Marixanthomonas</taxon>
    </lineage>
</organism>
<dbReference type="InterPro" id="IPR029058">
    <property type="entry name" value="AB_hydrolase_fold"/>
</dbReference>
<proteinExistence type="predicted"/>
<dbReference type="EMBL" id="QEHR01000006">
    <property type="protein sequence ID" value="PVW14130.1"/>
    <property type="molecule type" value="Genomic_DNA"/>
</dbReference>
<dbReference type="PANTHER" id="PTHR43798:SF33">
    <property type="entry name" value="HYDROLASE, PUTATIVE (AFU_ORTHOLOGUE AFUA_2G14860)-RELATED"/>
    <property type="match status" value="1"/>
</dbReference>
<gene>
    <name evidence="2" type="ORF">DDV96_09955</name>
</gene>
<dbReference type="AlphaFoldDB" id="A0A2U0HZG2"/>
<reference evidence="2 3" key="1">
    <citation type="submission" date="2018-04" db="EMBL/GenBank/DDBJ databases">
        <title>Marixanthomonas spongiae HN-E44 sp. nov., isolated from a marine sponge.</title>
        <authorList>
            <person name="Luo L."/>
            <person name="Zhuang L."/>
        </authorList>
    </citation>
    <scope>NUCLEOTIDE SEQUENCE [LARGE SCALE GENOMIC DNA]</scope>
    <source>
        <strain evidence="2 3">HN-E44</strain>
    </source>
</reference>
<comment type="caution">
    <text evidence="2">The sequence shown here is derived from an EMBL/GenBank/DDBJ whole genome shotgun (WGS) entry which is preliminary data.</text>
</comment>
<evidence type="ECO:0000259" key="1">
    <source>
        <dbReference type="Pfam" id="PF00561"/>
    </source>
</evidence>
<dbReference type="InterPro" id="IPR000073">
    <property type="entry name" value="AB_hydrolase_1"/>
</dbReference>
<keyword evidence="2" id="KW-0378">Hydrolase</keyword>
<protein>
    <submittedName>
        <fullName evidence="2">Alpha/beta hydrolase</fullName>
    </submittedName>
</protein>
<dbReference type="GO" id="GO:0016020">
    <property type="term" value="C:membrane"/>
    <property type="evidence" value="ECO:0007669"/>
    <property type="project" value="TreeGrafter"/>
</dbReference>